<keyword evidence="4" id="KW-1003">Cell membrane</keyword>
<feature type="transmembrane region" description="Helical" evidence="9">
    <location>
        <begin position="182"/>
        <end position="204"/>
    </location>
</feature>
<keyword evidence="8 9" id="KW-0472">Membrane</keyword>
<dbReference type="InterPro" id="IPR004754">
    <property type="entry name" value="Amino_acid_antiprt"/>
</dbReference>
<protein>
    <submittedName>
        <fullName evidence="10">Arginine/ornithine antiporter ArcD</fullName>
    </submittedName>
</protein>
<proteinExistence type="inferred from homology"/>
<evidence type="ECO:0000256" key="2">
    <source>
        <dbReference type="ARBA" id="ARBA00008220"/>
    </source>
</evidence>
<comment type="subcellular location">
    <subcellularLocation>
        <location evidence="1">Cell membrane</location>
        <topology evidence="1">Multi-pass membrane protein</topology>
    </subcellularLocation>
</comment>
<keyword evidence="6" id="KW-0029">Amino-acid transport</keyword>
<feature type="transmembrane region" description="Helical" evidence="9">
    <location>
        <begin position="379"/>
        <end position="403"/>
    </location>
</feature>
<dbReference type="eggNOG" id="COG0531">
    <property type="taxonomic scope" value="Bacteria"/>
</dbReference>
<feature type="transmembrane region" description="Helical" evidence="9">
    <location>
        <begin position="152"/>
        <end position="170"/>
    </location>
</feature>
<dbReference type="InterPro" id="IPR050367">
    <property type="entry name" value="APC_superfamily"/>
</dbReference>
<feature type="transmembrane region" description="Helical" evidence="9">
    <location>
        <begin position="224"/>
        <end position="242"/>
    </location>
</feature>
<dbReference type="GO" id="GO:0022857">
    <property type="term" value="F:transmembrane transporter activity"/>
    <property type="evidence" value="ECO:0007669"/>
    <property type="project" value="InterPro"/>
</dbReference>
<evidence type="ECO:0000256" key="9">
    <source>
        <dbReference type="SAM" id="Phobius"/>
    </source>
</evidence>
<comment type="similarity">
    <text evidence="2">Belongs to the amino acid-polyamine-organocation (APC) superfamily. Basic amino acid/polyamine antiporter (APA) (TC 2.A.3.2) family.</text>
</comment>
<sequence>MDQTHSSLPLKPVAADTVVAQPAAQPGGRKLSLPLLTGVVIASMIGGGAFNLPQNMAQGAGLAAIVIAWMITLVGMFFLSNTFRTLADKRPDLKAGIYSYAKEGFGSFAGFEMAWGYWLSAAFGNVAFAVLIMKTVGYFFPVFAAGNTWPSIVGASLLIWVMHFVVLYGVKRAAILSVISSVLNIGTITVALCAMAVAIKGGMFSYDFWGAQEHLGSLLGQVKSTMLVTLWVFIGIEGAVVVSDRASKTSQVGIATFLGLTVCTILYFLLSALPFGVMHQAQLAGLASPSAAYVLKAAVGDWGAVFIVVSLLVSLLSCWLAWTILVAELPFEGAKDGVFPKFLAKENRHHAAAPSLWVSSATMQLVIFVVLFANDAWMWLISITGIMILPPYLASTVFLWRYATQSKYAPTAGETSKESIWTGVLATVYSLWLVYAAGLQFLLMSTILFALGFPVFWWARREHAAGERVFTGREASVAGVLVVVAGVAIVLFSRGLVKIS</sequence>
<dbReference type="NCBIfam" id="TIGR00905">
    <property type="entry name" value="2A0302"/>
    <property type="match status" value="1"/>
</dbReference>
<evidence type="ECO:0000256" key="4">
    <source>
        <dbReference type="ARBA" id="ARBA00022475"/>
    </source>
</evidence>
<dbReference type="PANTHER" id="PTHR42770">
    <property type="entry name" value="AMINO ACID TRANSPORTER-RELATED"/>
    <property type="match status" value="1"/>
</dbReference>
<dbReference type="Pfam" id="PF13520">
    <property type="entry name" value="AA_permease_2"/>
    <property type="match status" value="1"/>
</dbReference>
<reference evidence="11" key="1">
    <citation type="submission" date="2017-01" db="EMBL/GenBank/DDBJ databases">
        <title>Genome Analysis of Deinococcus marmoris KOPRI26562.</title>
        <authorList>
            <person name="Kim J.H."/>
            <person name="Oh H.-M."/>
        </authorList>
    </citation>
    <scope>NUCLEOTIDE SEQUENCE [LARGE SCALE GENOMIC DNA]</scope>
    <source>
        <strain evidence="11">PAMC 26633</strain>
    </source>
</reference>
<evidence type="ECO:0000256" key="5">
    <source>
        <dbReference type="ARBA" id="ARBA00022692"/>
    </source>
</evidence>
<keyword evidence="5 9" id="KW-0812">Transmembrane</keyword>
<evidence type="ECO:0000256" key="7">
    <source>
        <dbReference type="ARBA" id="ARBA00022989"/>
    </source>
</evidence>
<feature type="transmembrane region" description="Helical" evidence="9">
    <location>
        <begin position="352"/>
        <end position="373"/>
    </location>
</feature>
<dbReference type="Proteomes" id="UP000214720">
    <property type="component" value="Unassembled WGS sequence"/>
</dbReference>
<evidence type="ECO:0000256" key="1">
    <source>
        <dbReference type="ARBA" id="ARBA00004651"/>
    </source>
</evidence>
<keyword evidence="7 9" id="KW-1133">Transmembrane helix</keyword>
<name>A0A226X3I1_CABSO</name>
<feature type="transmembrane region" description="Helical" evidence="9">
    <location>
        <begin position="31"/>
        <end position="50"/>
    </location>
</feature>
<comment type="caution">
    <text evidence="10">The sequence shown here is derived from an EMBL/GenBank/DDBJ whole genome shotgun (WGS) entry which is preliminary data.</text>
</comment>
<evidence type="ECO:0000313" key="10">
    <source>
        <dbReference type="EMBL" id="OXC77994.1"/>
    </source>
</evidence>
<feature type="transmembrane region" description="Helical" evidence="9">
    <location>
        <begin position="254"/>
        <end position="277"/>
    </location>
</feature>
<dbReference type="InterPro" id="IPR002293">
    <property type="entry name" value="AA/rel_permease1"/>
</dbReference>
<dbReference type="OrthoDB" id="3185104at2"/>
<dbReference type="PIRSF" id="PIRSF006060">
    <property type="entry name" value="AA_transporter"/>
    <property type="match status" value="1"/>
</dbReference>
<dbReference type="GO" id="GO:0005886">
    <property type="term" value="C:plasma membrane"/>
    <property type="evidence" value="ECO:0007669"/>
    <property type="project" value="UniProtKB-SubCell"/>
</dbReference>
<feature type="transmembrane region" description="Helical" evidence="9">
    <location>
        <begin position="477"/>
        <end position="497"/>
    </location>
</feature>
<evidence type="ECO:0000256" key="3">
    <source>
        <dbReference type="ARBA" id="ARBA00022448"/>
    </source>
</evidence>
<dbReference type="EMBL" id="MTHB01000084">
    <property type="protein sequence ID" value="OXC77994.1"/>
    <property type="molecule type" value="Genomic_DNA"/>
</dbReference>
<feature type="transmembrane region" description="Helical" evidence="9">
    <location>
        <begin position="424"/>
        <end position="457"/>
    </location>
</feature>
<dbReference type="Gene3D" id="1.20.1740.10">
    <property type="entry name" value="Amino acid/polyamine transporter I"/>
    <property type="match status" value="1"/>
</dbReference>
<feature type="transmembrane region" description="Helical" evidence="9">
    <location>
        <begin position="302"/>
        <end position="331"/>
    </location>
</feature>
<dbReference type="AlphaFoldDB" id="A0A226X3I1"/>
<feature type="transmembrane region" description="Helical" evidence="9">
    <location>
        <begin position="117"/>
        <end position="140"/>
    </location>
</feature>
<dbReference type="PANTHER" id="PTHR42770:SF4">
    <property type="entry name" value="ARGININE_ORNITHINE ANTIPORTER-RELATED"/>
    <property type="match status" value="1"/>
</dbReference>
<feature type="transmembrane region" description="Helical" evidence="9">
    <location>
        <begin position="56"/>
        <end position="79"/>
    </location>
</feature>
<evidence type="ECO:0000313" key="11">
    <source>
        <dbReference type="Proteomes" id="UP000214720"/>
    </source>
</evidence>
<keyword evidence="3" id="KW-0813">Transport</keyword>
<evidence type="ECO:0000256" key="6">
    <source>
        <dbReference type="ARBA" id="ARBA00022970"/>
    </source>
</evidence>
<dbReference type="GO" id="GO:0006865">
    <property type="term" value="P:amino acid transport"/>
    <property type="evidence" value="ECO:0007669"/>
    <property type="project" value="UniProtKB-KW"/>
</dbReference>
<gene>
    <name evidence="10" type="ORF">BSU04_14210</name>
</gene>
<organism evidence="10 11">
    <name type="scientific">Caballeronia sordidicola</name>
    <name type="common">Burkholderia sordidicola</name>
    <dbReference type="NCBI Taxonomy" id="196367"/>
    <lineage>
        <taxon>Bacteria</taxon>
        <taxon>Pseudomonadati</taxon>
        <taxon>Pseudomonadota</taxon>
        <taxon>Betaproteobacteria</taxon>
        <taxon>Burkholderiales</taxon>
        <taxon>Burkholderiaceae</taxon>
        <taxon>Caballeronia</taxon>
    </lineage>
</organism>
<accession>A0A226X3I1</accession>
<evidence type="ECO:0000256" key="8">
    <source>
        <dbReference type="ARBA" id="ARBA00023136"/>
    </source>
</evidence>
<dbReference type="RefSeq" id="WP_089161063.1">
    <property type="nucleotide sequence ID" value="NZ_MTHB01000084.1"/>
</dbReference>